<gene>
    <name evidence="1" type="ORF">I79_009256</name>
</gene>
<dbReference type="EMBL" id="JH000325">
    <property type="protein sequence ID" value="EGV99524.1"/>
    <property type="molecule type" value="Genomic_DNA"/>
</dbReference>
<proteinExistence type="predicted"/>
<evidence type="ECO:0000313" key="1">
    <source>
        <dbReference type="EMBL" id="EGV99524.1"/>
    </source>
</evidence>
<organism evidence="1 2">
    <name type="scientific">Cricetulus griseus</name>
    <name type="common">Chinese hamster</name>
    <name type="synonym">Cricetulus barabensis griseus</name>
    <dbReference type="NCBI Taxonomy" id="10029"/>
    <lineage>
        <taxon>Eukaryota</taxon>
        <taxon>Metazoa</taxon>
        <taxon>Chordata</taxon>
        <taxon>Craniata</taxon>
        <taxon>Vertebrata</taxon>
        <taxon>Euteleostomi</taxon>
        <taxon>Mammalia</taxon>
        <taxon>Eutheria</taxon>
        <taxon>Euarchontoglires</taxon>
        <taxon>Glires</taxon>
        <taxon>Rodentia</taxon>
        <taxon>Myomorpha</taxon>
        <taxon>Muroidea</taxon>
        <taxon>Cricetidae</taxon>
        <taxon>Cricetinae</taxon>
        <taxon>Cricetulus</taxon>
    </lineage>
</organism>
<protein>
    <submittedName>
        <fullName evidence="1">Uncharacterized protein</fullName>
    </submittedName>
</protein>
<sequence>MGLFSCGLDKADPLCRLQADFCFSSLDLGFEVSQSLSAAYTRPVTSGGTDREAVVYGWVTMGLFRGQALGFGFHGFFVRDKVFFWFLVFQHKVCLCSPGCPGTHSLHQDGLKLRDRSCSLVLGLQTCATNDKVLCSPR</sequence>
<dbReference type="InParanoid" id="G3HFA0"/>
<dbReference type="Proteomes" id="UP000001075">
    <property type="component" value="Unassembled WGS sequence"/>
</dbReference>
<name>G3HFA0_CRIGR</name>
<reference evidence="2" key="1">
    <citation type="journal article" date="2011" name="Nat. Biotechnol.">
        <title>The genomic sequence of the Chinese hamster ovary (CHO)-K1 cell line.</title>
        <authorList>
            <person name="Xu X."/>
            <person name="Nagarajan H."/>
            <person name="Lewis N.E."/>
            <person name="Pan S."/>
            <person name="Cai Z."/>
            <person name="Liu X."/>
            <person name="Chen W."/>
            <person name="Xie M."/>
            <person name="Wang W."/>
            <person name="Hammond S."/>
            <person name="Andersen M.R."/>
            <person name="Neff N."/>
            <person name="Passarelli B."/>
            <person name="Koh W."/>
            <person name="Fan H.C."/>
            <person name="Wang J."/>
            <person name="Gui Y."/>
            <person name="Lee K.H."/>
            <person name="Betenbaugh M.J."/>
            <person name="Quake S.R."/>
            <person name="Famili I."/>
            <person name="Palsson B.O."/>
            <person name="Wang J."/>
        </authorList>
    </citation>
    <scope>NUCLEOTIDE SEQUENCE [LARGE SCALE GENOMIC DNA]</scope>
    <source>
        <strain evidence="2">CHO K1 cell line</strain>
    </source>
</reference>
<evidence type="ECO:0000313" key="2">
    <source>
        <dbReference type="Proteomes" id="UP000001075"/>
    </source>
</evidence>
<dbReference type="AlphaFoldDB" id="G3HFA0"/>
<accession>G3HFA0</accession>